<name>A0A8H3MWK8_ASPTE</name>
<dbReference type="GO" id="GO:0016491">
    <property type="term" value="F:oxidoreductase activity"/>
    <property type="evidence" value="ECO:0007669"/>
    <property type="project" value="UniProtKB-KW"/>
</dbReference>
<dbReference type="PANTHER" id="PTHR10742:SF313">
    <property type="entry name" value="AMINE OXIDASE"/>
    <property type="match status" value="1"/>
</dbReference>
<comment type="similarity">
    <text evidence="4">Belongs to the flavin monoamine oxidase family.</text>
</comment>
<dbReference type="Gene3D" id="3.50.50.60">
    <property type="entry name" value="FAD/NAD(P)-binding domain"/>
    <property type="match status" value="1"/>
</dbReference>
<feature type="domain" description="Amine oxidase" evidence="5">
    <location>
        <begin position="47"/>
        <end position="476"/>
    </location>
</feature>
<evidence type="ECO:0000256" key="1">
    <source>
        <dbReference type="ARBA" id="ARBA00001974"/>
    </source>
</evidence>
<keyword evidence="4" id="KW-0274">FAD</keyword>
<protein>
    <recommendedName>
        <fullName evidence="4">Amine oxidase</fullName>
        <ecNumber evidence="4">1.4.3.-</ecNumber>
    </recommendedName>
</protein>
<organism evidence="6 7">
    <name type="scientific">Aspergillus terreus</name>
    <dbReference type="NCBI Taxonomy" id="33178"/>
    <lineage>
        <taxon>Eukaryota</taxon>
        <taxon>Fungi</taxon>
        <taxon>Dikarya</taxon>
        <taxon>Ascomycota</taxon>
        <taxon>Pezizomycotina</taxon>
        <taxon>Eurotiomycetes</taxon>
        <taxon>Eurotiomycetidae</taxon>
        <taxon>Eurotiales</taxon>
        <taxon>Aspergillaceae</taxon>
        <taxon>Aspergillus</taxon>
        <taxon>Aspergillus subgen. Circumdati</taxon>
    </lineage>
</organism>
<dbReference type="Proteomes" id="UP000452235">
    <property type="component" value="Unassembled WGS sequence"/>
</dbReference>
<gene>
    <name evidence="6" type="ORF">ATEIFO6365_0014011100</name>
</gene>
<comment type="cofactor">
    <cofactor evidence="1 4">
        <name>FAD</name>
        <dbReference type="ChEBI" id="CHEBI:57692"/>
    </cofactor>
</comment>
<keyword evidence="7" id="KW-1185">Reference proteome</keyword>
<dbReference type="InterPro" id="IPR036188">
    <property type="entry name" value="FAD/NAD-bd_sf"/>
</dbReference>
<keyword evidence="4" id="KW-0285">Flavoprotein</keyword>
<dbReference type="InterPro" id="IPR002937">
    <property type="entry name" value="Amino_oxidase"/>
</dbReference>
<evidence type="ECO:0000259" key="5">
    <source>
        <dbReference type="Pfam" id="PF01593"/>
    </source>
</evidence>
<dbReference type="GO" id="GO:0006598">
    <property type="term" value="P:polyamine catabolic process"/>
    <property type="evidence" value="ECO:0007669"/>
    <property type="project" value="TreeGrafter"/>
</dbReference>
<keyword evidence="2 4" id="KW-0560">Oxidoreductase</keyword>
<dbReference type="EC" id="1.4.3.-" evidence="4"/>
<evidence type="ECO:0000256" key="3">
    <source>
        <dbReference type="PIRSR" id="PIRSR601613-1"/>
    </source>
</evidence>
<dbReference type="EMBL" id="BLJY01000014">
    <property type="protein sequence ID" value="GFF21179.1"/>
    <property type="molecule type" value="Genomic_DNA"/>
</dbReference>
<sequence length="529" mass="59902">MHIPSKYGLLAASAIQACSGYVAQPRANDATCKRTTETTVAILGGGMAGVTAAQALSNASVTDFLILEYRDTLGGRMWHTDFGKDENGHPFTIELGANWVQGIGSNTTENPIWRLAKKYNLKNHYSNYDSILTYDEHGYVDFQNVLDEYSKASEKATKEAGRLLVQNAQDMTARSGFALAGWNPAHDDMKAQAVEWWNWDWEDAWTPETSSFIFGMAGENLTFNQFGEDNNFCIDQRGFNVLVTEEAKTFLKPEQVHFNTQVTQIDYSSDGVTIHTKNGDCVRAAYAICTFSVGVLQRDVIKWEPELPLWKRTAIQKFEMGTYTKIFLQFNETFWPEDKQFFLYASPTTRGYYPVWQSLSTEGFFPGSNIIFVTVVQDQAYRAELQSDEETKEEVMEVLREMFPDKDIPEPIAFMYPRWTSVPWAYGSYSNWPAGTTLEVHQNLRANVDRVWFAGEAISAEYFGFLQGAWFEGREAGMQVAGLLQDRCVNIYGDRVCGQRVHYDPLQGTTPIDAYTLINGWPVDSIDLE</sequence>
<proteinExistence type="inferred from homology"/>
<dbReference type="Pfam" id="PF01593">
    <property type="entry name" value="Amino_oxidase"/>
    <property type="match status" value="1"/>
</dbReference>
<reference evidence="6 7" key="1">
    <citation type="submission" date="2020-01" db="EMBL/GenBank/DDBJ databases">
        <title>Aspergillus terreus IFO 6365 whole genome shotgun sequence.</title>
        <authorList>
            <person name="Kanamasa S."/>
            <person name="Takahashi H."/>
        </authorList>
    </citation>
    <scope>NUCLEOTIDE SEQUENCE [LARGE SCALE GENOMIC DNA]</scope>
    <source>
        <strain evidence="6 7">IFO 6365</strain>
    </source>
</reference>
<evidence type="ECO:0000256" key="4">
    <source>
        <dbReference type="RuleBase" id="RU362067"/>
    </source>
</evidence>
<dbReference type="PROSITE" id="PS51257">
    <property type="entry name" value="PROKAR_LIPOPROTEIN"/>
    <property type="match status" value="1"/>
</dbReference>
<comment type="caution">
    <text evidence="6">The sequence shown here is derived from an EMBL/GenBank/DDBJ whole genome shotgun (WGS) entry which is preliminary data.</text>
</comment>
<feature type="binding site" evidence="3">
    <location>
        <position position="262"/>
    </location>
    <ligand>
        <name>FAD</name>
        <dbReference type="ChEBI" id="CHEBI:57692"/>
    </ligand>
</feature>
<evidence type="ECO:0000313" key="7">
    <source>
        <dbReference type="Proteomes" id="UP000452235"/>
    </source>
</evidence>
<evidence type="ECO:0000313" key="6">
    <source>
        <dbReference type="EMBL" id="GFF21179.1"/>
    </source>
</evidence>
<dbReference type="SUPFAM" id="SSF54373">
    <property type="entry name" value="FAD-linked reductases, C-terminal domain"/>
    <property type="match status" value="1"/>
</dbReference>
<dbReference type="SUPFAM" id="SSF51905">
    <property type="entry name" value="FAD/NAD(P)-binding domain"/>
    <property type="match status" value="1"/>
</dbReference>
<evidence type="ECO:0000256" key="2">
    <source>
        <dbReference type="ARBA" id="ARBA00023002"/>
    </source>
</evidence>
<dbReference type="PRINTS" id="PR00757">
    <property type="entry name" value="AMINEOXDASEF"/>
</dbReference>
<dbReference type="InterPro" id="IPR001613">
    <property type="entry name" value="Flavin_amine_oxidase"/>
</dbReference>
<dbReference type="Gene3D" id="3.90.660.10">
    <property type="match status" value="1"/>
</dbReference>
<dbReference type="InterPro" id="IPR050281">
    <property type="entry name" value="Flavin_monoamine_oxidase"/>
</dbReference>
<dbReference type="PANTHER" id="PTHR10742">
    <property type="entry name" value="FLAVIN MONOAMINE OXIDASE"/>
    <property type="match status" value="1"/>
</dbReference>
<dbReference type="AlphaFoldDB" id="A0A8H3MWK8"/>
<accession>A0A8H3MWK8</accession>